<dbReference type="eggNOG" id="COG1272">
    <property type="taxonomic scope" value="Bacteria"/>
</dbReference>
<keyword evidence="4 8" id="KW-0812">Transmembrane</keyword>
<evidence type="ECO:0000256" key="3">
    <source>
        <dbReference type="ARBA" id="ARBA00022475"/>
    </source>
</evidence>
<feature type="binding site" evidence="7">
    <location>
        <position position="189"/>
    </location>
    <ligand>
        <name>Zn(2+)</name>
        <dbReference type="ChEBI" id="CHEBI:29105"/>
    </ligand>
</feature>
<sequence>MENTGNYSPAEEMANAITHGIGTVLAIAALAVLVVFAALRGSVWHIVTFSVYGTTLIVLYLFSTLYHSFTNQKLKAIFKVMDHSAIYLLIAGTYTPFTLIALRGPLGWTIFGFIWGLAIVGIILKVFFVKRFKVISTLTYVLMGWAIVVAFNPLLANLSGQGIRWLVSGGILYSAGAIFYLFKRIPYNHAIFHLFVIGGSVCHFLSILLYVLPITG</sequence>
<keyword evidence="10" id="KW-1185">Reference proteome</keyword>
<dbReference type="GO" id="GO:0046872">
    <property type="term" value="F:metal ion binding"/>
    <property type="evidence" value="ECO:0007669"/>
    <property type="project" value="UniProtKB-KW"/>
</dbReference>
<keyword evidence="6 8" id="KW-0472">Membrane</keyword>
<organism evidence="9 10">
    <name type="scientific">Dethiobacter alkaliphilus AHT 1</name>
    <dbReference type="NCBI Taxonomy" id="555088"/>
    <lineage>
        <taxon>Bacteria</taxon>
        <taxon>Bacillati</taxon>
        <taxon>Bacillota</taxon>
        <taxon>Dethiobacteria</taxon>
        <taxon>Dethiobacterales</taxon>
        <taxon>Dethiobacteraceae</taxon>
        <taxon>Dethiobacter</taxon>
    </lineage>
</organism>
<comment type="similarity">
    <text evidence="2">Belongs to the UPF0073 (Hly-III) family.</text>
</comment>
<reference evidence="9" key="1">
    <citation type="submission" date="2009-02" db="EMBL/GenBank/DDBJ databases">
        <title>Sequencing of the draft genome and assembly of Dethiobacter alkaliphilus AHT 1.</title>
        <authorList>
            <consortium name="US DOE Joint Genome Institute (JGI-PGF)"/>
            <person name="Lucas S."/>
            <person name="Copeland A."/>
            <person name="Lapidus A."/>
            <person name="Glavina del Rio T."/>
            <person name="Dalin E."/>
            <person name="Tice H."/>
            <person name="Bruce D."/>
            <person name="Goodwin L."/>
            <person name="Pitluck S."/>
            <person name="Larimer F."/>
            <person name="Land M.L."/>
            <person name="Hauser L."/>
            <person name="Muyzer G."/>
        </authorList>
    </citation>
    <scope>NUCLEOTIDE SEQUENCE [LARGE SCALE GENOMIC DNA]</scope>
    <source>
        <strain evidence="9">AHT 1</strain>
    </source>
</reference>
<evidence type="ECO:0000256" key="6">
    <source>
        <dbReference type="ARBA" id="ARBA00023136"/>
    </source>
</evidence>
<feature type="transmembrane region" description="Helical" evidence="8">
    <location>
        <begin position="84"/>
        <end position="102"/>
    </location>
</feature>
<dbReference type="NCBIfam" id="TIGR01065">
    <property type="entry name" value="hlyIII"/>
    <property type="match status" value="1"/>
</dbReference>
<feature type="transmembrane region" description="Helical" evidence="8">
    <location>
        <begin position="108"/>
        <end position="128"/>
    </location>
</feature>
<keyword evidence="7" id="KW-0862">Zinc</keyword>
<feature type="binding site" evidence="7">
    <location>
        <position position="67"/>
    </location>
    <ligand>
        <name>Zn(2+)</name>
        <dbReference type="ChEBI" id="CHEBI:29105"/>
    </ligand>
</feature>
<feature type="binding site" evidence="7">
    <location>
        <position position="193"/>
    </location>
    <ligand>
        <name>Zn(2+)</name>
        <dbReference type="ChEBI" id="CHEBI:29105"/>
    </ligand>
</feature>
<dbReference type="RefSeq" id="WP_008513917.1">
    <property type="nucleotide sequence ID" value="NZ_ACJM01000001.1"/>
</dbReference>
<feature type="transmembrane region" description="Helical" evidence="8">
    <location>
        <begin position="162"/>
        <end position="182"/>
    </location>
</feature>
<feature type="transmembrane region" description="Helical" evidence="8">
    <location>
        <begin position="194"/>
        <end position="212"/>
    </location>
</feature>
<dbReference type="PANTHER" id="PTHR20855">
    <property type="entry name" value="ADIPOR/PROGESTIN RECEPTOR-RELATED"/>
    <property type="match status" value="1"/>
</dbReference>
<dbReference type="Pfam" id="PF03006">
    <property type="entry name" value="HlyIII"/>
    <property type="match status" value="1"/>
</dbReference>
<dbReference type="PANTHER" id="PTHR20855:SF3">
    <property type="entry name" value="LD03007P"/>
    <property type="match status" value="1"/>
</dbReference>
<dbReference type="GO" id="GO:0005886">
    <property type="term" value="C:plasma membrane"/>
    <property type="evidence" value="ECO:0007669"/>
    <property type="project" value="UniProtKB-SubCell"/>
</dbReference>
<dbReference type="GO" id="GO:0140911">
    <property type="term" value="F:pore-forming activity"/>
    <property type="evidence" value="ECO:0007669"/>
    <property type="project" value="InterPro"/>
</dbReference>
<comment type="caution">
    <text evidence="9">The sequence shown here is derived from an EMBL/GenBank/DDBJ whole genome shotgun (WGS) entry which is preliminary data.</text>
</comment>
<protein>
    <submittedName>
        <fullName evidence="9">Channel protein, hemolysin III family</fullName>
    </submittedName>
</protein>
<accession>C0GCE9</accession>
<evidence type="ECO:0000256" key="5">
    <source>
        <dbReference type="ARBA" id="ARBA00022989"/>
    </source>
</evidence>
<evidence type="ECO:0000313" key="10">
    <source>
        <dbReference type="Proteomes" id="UP000006443"/>
    </source>
</evidence>
<evidence type="ECO:0000256" key="1">
    <source>
        <dbReference type="ARBA" id="ARBA00004651"/>
    </source>
</evidence>
<dbReference type="InterPro" id="IPR005744">
    <property type="entry name" value="Hy-lIII"/>
</dbReference>
<dbReference type="EMBL" id="ACJM01000001">
    <property type="protein sequence ID" value="EEG78884.1"/>
    <property type="molecule type" value="Genomic_DNA"/>
</dbReference>
<feature type="transmembrane region" description="Helical" evidence="8">
    <location>
        <begin position="16"/>
        <end position="37"/>
    </location>
</feature>
<dbReference type="AlphaFoldDB" id="C0GCE9"/>
<evidence type="ECO:0000256" key="4">
    <source>
        <dbReference type="ARBA" id="ARBA00022692"/>
    </source>
</evidence>
<evidence type="ECO:0000256" key="8">
    <source>
        <dbReference type="SAM" id="Phobius"/>
    </source>
</evidence>
<feature type="transmembrane region" description="Helical" evidence="8">
    <location>
        <begin position="43"/>
        <end position="63"/>
    </location>
</feature>
<comment type="subcellular location">
    <subcellularLocation>
        <location evidence="1">Cell membrane</location>
        <topology evidence="1">Multi-pass membrane protein</topology>
    </subcellularLocation>
</comment>
<dbReference type="Proteomes" id="UP000006443">
    <property type="component" value="Unassembled WGS sequence"/>
</dbReference>
<dbReference type="STRING" id="555088.DealDRAFT_0158"/>
<evidence type="ECO:0000256" key="2">
    <source>
        <dbReference type="ARBA" id="ARBA00008488"/>
    </source>
</evidence>
<name>C0GCE9_DETAL</name>
<gene>
    <name evidence="9" type="ORF">DealDRAFT_0158</name>
</gene>
<feature type="transmembrane region" description="Helical" evidence="8">
    <location>
        <begin position="135"/>
        <end position="156"/>
    </location>
</feature>
<keyword evidence="7" id="KW-0479">Metal-binding</keyword>
<evidence type="ECO:0000256" key="7">
    <source>
        <dbReference type="PIRSR" id="PIRSR604254-1"/>
    </source>
</evidence>
<dbReference type="InterPro" id="IPR004254">
    <property type="entry name" value="AdipoR/HlyIII-related"/>
</dbReference>
<proteinExistence type="inferred from homology"/>
<evidence type="ECO:0000313" key="9">
    <source>
        <dbReference type="EMBL" id="EEG78884.1"/>
    </source>
</evidence>
<keyword evidence="3" id="KW-1003">Cell membrane</keyword>
<keyword evidence="5 8" id="KW-1133">Transmembrane helix</keyword>